<proteinExistence type="predicted"/>
<evidence type="ECO:0008006" key="4">
    <source>
        <dbReference type="Google" id="ProtNLM"/>
    </source>
</evidence>
<organism evidence="2 3">
    <name type="scientific">Gilliamella bombicola</name>
    <dbReference type="NCBI Taxonomy" id="1798182"/>
    <lineage>
        <taxon>Bacteria</taxon>
        <taxon>Pseudomonadati</taxon>
        <taxon>Pseudomonadota</taxon>
        <taxon>Gammaproteobacteria</taxon>
        <taxon>Orbales</taxon>
        <taxon>Orbaceae</taxon>
        <taxon>Gilliamella</taxon>
    </lineage>
</organism>
<dbReference type="RefSeq" id="WP_091346107.1">
    <property type="nucleotide sequence ID" value="NZ_FMAQ01000001.1"/>
</dbReference>
<keyword evidence="1" id="KW-0812">Transmembrane</keyword>
<dbReference type="EMBL" id="FMAQ01000001">
    <property type="protein sequence ID" value="SCB73608.1"/>
    <property type="molecule type" value="Genomic_DNA"/>
</dbReference>
<keyword evidence="1" id="KW-0472">Membrane</keyword>
<dbReference type="STRING" id="1798182.GA0061081_101115"/>
<sequence>MNSDFFYRPIWQQYLVSVLCCLAVSVMIYLFFIHDIEQQAKLKSNTYQQKITETELLQAKVKRYQTSKNSLYSLISEQELAQMIEQHHLVLSSFKRYQTAQTVNWDIELNGQFFDFMNLLASLMDDFYFLDFQNLKISKQDQQLQIMFTLLFKKDNE</sequence>
<feature type="transmembrane region" description="Helical" evidence="1">
    <location>
        <begin position="12"/>
        <end position="33"/>
    </location>
</feature>
<gene>
    <name evidence="2" type="ORF">GA0061081_101115</name>
</gene>
<dbReference type="Proteomes" id="UP000199670">
    <property type="component" value="Unassembled WGS sequence"/>
</dbReference>
<reference evidence="3" key="1">
    <citation type="submission" date="2016-08" db="EMBL/GenBank/DDBJ databases">
        <authorList>
            <person name="Varghese N."/>
            <person name="Submissions Spin"/>
        </authorList>
    </citation>
    <scope>NUCLEOTIDE SEQUENCE [LARGE SCALE GENOMIC DNA]</scope>
    <source>
        <strain evidence="3">R-53248</strain>
    </source>
</reference>
<keyword evidence="3" id="KW-1185">Reference proteome</keyword>
<evidence type="ECO:0000313" key="2">
    <source>
        <dbReference type="EMBL" id="SCB73608.1"/>
    </source>
</evidence>
<name>A0A1C3YUB2_9GAMM</name>
<keyword evidence="1" id="KW-1133">Transmembrane helix</keyword>
<dbReference type="AlphaFoldDB" id="A0A1C3YUB2"/>
<evidence type="ECO:0000256" key="1">
    <source>
        <dbReference type="SAM" id="Phobius"/>
    </source>
</evidence>
<dbReference type="OrthoDB" id="7061590at2"/>
<protein>
    <recommendedName>
        <fullName evidence="4">Pilus assembly protein, PilO</fullName>
    </recommendedName>
</protein>
<accession>A0A1C3YUB2</accession>
<evidence type="ECO:0000313" key="3">
    <source>
        <dbReference type="Proteomes" id="UP000199670"/>
    </source>
</evidence>